<dbReference type="EMBL" id="AGXS01000021">
    <property type="protein sequence ID" value="EIY47535.1"/>
    <property type="molecule type" value="Genomic_DNA"/>
</dbReference>
<gene>
    <name evidence="2" type="ORF">HMPREF1068_03185</name>
</gene>
<dbReference type="Proteomes" id="UP000003089">
    <property type="component" value="Unassembled WGS sequence"/>
</dbReference>
<sequence length="31" mass="3324">MDEEVYGKLYAAVGLVFIVGMCVGVFIGVLM</sequence>
<accession>I8X9K3</accession>
<organism evidence="2 3">
    <name type="scientific">Bacteroides nordii CL02T12C05</name>
    <dbReference type="NCBI Taxonomy" id="997884"/>
    <lineage>
        <taxon>Bacteria</taxon>
        <taxon>Pseudomonadati</taxon>
        <taxon>Bacteroidota</taxon>
        <taxon>Bacteroidia</taxon>
        <taxon>Bacteroidales</taxon>
        <taxon>Bacteroidaceae</taxon>
        <taxon>Bacteroides</taxon>
    </lineage>
</organism>
<name>I8X9K3_9BACE</name>
<comment type="caution">
    <text evidence="2">The sequence shown here is derived from an EMBL/GenBank/DDBJ whole genome shotgun (WGS) entry which is preliminary data.</text>
</comment>
<evidence type="ECO:0000313" key="3">
    <source>
        <dbReference type="Proteomes" id="UP000003089"/>
    </source>
</evidence>
<keyword evidence="1" id="KW-0472">Membrane</keyword>
<dbReference type="HOGENOM" id="CLU_3395141_0_0_10"/>
<dbReference type="AlphaFoldDB" id="I8X9K3"/>
<keyword evidence="1" id="KW-1133">Transmembrane helix</keyword>
<evidence type="ECO:0000313" key="2">
    <source>
        <dbReference type="EMBL" id="EIY47535.1"/>
    </source>
</evidence>
<evidence type="ECO:0000256" key="1">
    <source>
        <dbReference type="SAM" id="Phobius"/>
    </source>
</evidence>
<keyword evidence="3" id="KW-1185">Reference proteome</keyword>
<feature type="transmembrane region" description="Helical" evidence="1">
    <location>
        <begin position="12"/>
        <end position="30"/>
    </location>
</feature>
<protein>
    <submittedName>
        <fullName evidence="2">Uncharacterized protein</fullName>
    </submittedName>
</protein>
<reference evidence="2 3" key="1">
    <citation type="submission" date="2012-02" db="EMBL/GenBank/DDBJ databases">
        <title>The Genome Sequence of Bacteroides nordii CL02T12C05.</title>
        <authorList>
            <consortium name="The Broad Institute Genome Sequencing Platform"/>
            <person name="Earl A."/>
            <person name="Ward D."/>
            <person name="Feldgarden M."/>
            <person name="Gevers D."/>
            <person name="Zitomersky N.L."/>
            <person name="Coyne M.J."/>
            <person name="Comstock L.E."/>
            <person name="Young S.K."/>
            <person name="Zeng Q."/>
            <person name="Gargeya S."/>
            <person name="Fitzgerald M."/>
            <person name="Haas B."/>
            <person name="Abouelleil A."/>
            <person name="Alvarado L."/>
            <person name="Arachchi H.M."/>
            <person name="Berlin A."/>
            <person name="Chapman S.B."/>
            <person name="Gearin G."/>
            <person name="Goldberg J."/>
            <person name="Griggs A."/>
            <person name="Gujja S."/>
            <person name="Hansen M."/>
            <person name="Heiman D."/>
            <person name="Howarth C."/>
            <person name="Larimer J."/>
            <person name="Lui A."/>
            <person name="MacDonald P.J.P."/>
            <person name="McCowen C."/>
            <person name="Montmayeur A."/>
            <person name="Murphy C."/>
            <person name="Neiman D."/>
            <person name="Pearson M."/>
            <person name="Priest M."/>
            <person name="Roberts A."/>
            <person name="Saif S."/>
            <person name="Shea T."/>
            <person name="Sisk P."/>
            <person name="Stolte C."/>
            <person name="Sykes S."/>
            <person name="Wortman J."/>
            <person name="Nusbaum C."/>
            <person name="Birren B."/>
        </authorList>
    </citation>
    <scope>NUCLEOTIDE SEQUENCE [LARGE SCALE GENOMIC DNA]</scope>
    <source>
        <strain evidence="2 3">CL02T12C05</strain>
    </source>
</reference>
<proteinExistence type="predicted"/>
<keyword evidence="1" id="KW-0812">Transmembrane</keyword>